<dbReference type="GO" id="GO:0048170">
    <property type="term" value="P:positive regulation of long-term neuronal synaptic plasticity"/>
    <property type="evidence" value="ECO:0007669"/>
    <property type="project" value="TreeGrafter"/>
</dbReference>
<reference evidence="3" key="1">
    <citation type="submission" date="2024-06" db="EMBL/GenBank/DDBJ databases">
        <authorList>
            <person name="Liu X."/>
            <person name="Lenzi L."/>
            <person name="Haldenby T S."/>
            <person name="Uol C."/>
        </authorList>
    </citation>
    <scope>NUCLEOTIDE SEQUENCE</scope>
</reference>
<keyword evidence="1" id="KW-0694">RNA-binding</keyword>
<dbReference type="GO" id="GO:0099577">
    <property type="term" value="P:regulation of translation at presynapse, modulating synaptic transmission"/>
    <property type="evidence" value="ECO:0007669"/>
    <property type="project" value="TreeGrafter"/>
</dbReference>
<dbReference type="PANTHER" id="PTHR10603:SF7">
    <property type="entry name" value="FRAGILE X MESSENGER RIBONUCLEOPROTEIN 1 HOMOLOG"/>
    <property type="match status" value="1"/>
</dbReference>
<protein>
    <recommendedName>
        <fullName evidence="5">Fragile X mental retardation syndrome-related protein 1</fullName>
    </recommendedName>
</protein>
<dbReference type="PANTHER" id="PTHR10603">
    <property type="entry name" value="FRAGILE X MENTAL RETARDATION SYNDROME-RELATED PROTEIN"/>
    <property type="match status" value="1"/>
</dbReference>
<evidence type="ECO:0000256" key="2">
    <source>
        <dbReference type="SAM" id="MobiDB-lite"/>
    </source>
</evidence>
<proteinExistence type="predicted"/>
<dbReference type="GO" id="GO:0003730">
    <property type="term" value="F:mRNA 3'-UTR binding"/>
    <property type="evidence" value="ECO:0007669"/>
    <property type="project" value="TreeGrafter"/>
</dbReference>
<evidence type="ECO:0000256" key="1">
    <source>
        <dbReference type="PROSITE-ProRule" id="PRU00117"/>
    </source>
</evidence>
<name>A0AAV2TET3_CALDB</name>
<sequence length="625" mass="69010">MDIGIPVEVEGIYGEFYSGIICGLNSLEEFRVSLLDNSRNGGVVEITLPPSSMRLPPELSSFPFEPLQGQEVDVLIPCAPAPENEGDGDTSAFPILSKLSAWWPGRVKKVGGGFVIVELVSAFSAEEKPDRPSNDEVSVSKGRVFVPLPTSIEKTDIVEKQQLRPRSQQTNFSSNTLRMHAIDIPDQLVSYCKEPANYLHFARRCGLPVLVCMAPESMRPSEPVKAEGSDTYEQRARLLVISTELSTVNRAAIIDNTFIDMLRQKVFILQQTEELSRKLEASLAKQVESPFVEEVSVPEHLIIEAIGFQGSNIRQANAIDGITSIRLNRPAGIFRICGKTLESVRRAKALLDYSVKVIPVPRTYVGPILGSGQRHIQHIVDRMGLRGLKIHDMEAYAPDFVAFELTGTSQAIRDAQMFLEFHIASLQDLDTLRGVKCQPSAPPKESPKESEVTEQEQENPAESPVTGGRSRRKSGRSSQSKPADPATVITNGDGNRPAPDADENSPGSEMKHMEDAGGYRNQMPKPDHDNVGPQKMSARNRQRRSQYMQSNNNAVTKNGEVNNHDHSSEETGTFNHVGDQVASVTGDNRQNRSSNDLKSSNRQYDRRQHNIAHTQMSNNTVPAVI</sequence>
<gene>
    <name evidence="3" type="ORF">CDAUBV1_LOCUS9544</name>
</gene>
<feature type="region of interest" description="Disordered" evidence="2">
    <location>
        <begin position="434"/>
        <end position="625"/>
    </location>
</feature>
<accession>A0AAV2TET3</accession>
<dbReference type="Gene3D" id="3.30.1370.10">
    <property type="entry name" value="K Homology domain, type 1"/>
    <property type="match status" value="2"/>
</dbReference>
<dbReference type="GO" id="GO:0043488">
    <property type="term" value="P:regulation of mRNA stability"/>
    <property type="evidence" value="ECO:0007669"/>
    <property type="project" value="TreeGrafter"/>
</dbReference>
<dbReference type="GO" id="GO:0051028">
    <property type="term" value="P:mRNA transport"/>
    <property type="evidence" value="ECO:0007669"/>
    <property type="project" value="TreeGrafter"/>
</dbReference>
<evidence type="ECO:0008006" key="5">
    <source>
        <dbReference type="Google" id="ProtNLM"/>
    </source>
</evidence>
<feature type="compositionally biased region" description="Polar residues" evidence="2">
    <location>
        <begin position="611"/>
        <end position="625"/>
    </location>
</feature>
<organism evidence="3 4">
    <name type="scientific">Calicophoron daubneyi</name>
    <name type="common">Rumen fluke</name>
    <name type="synonym">Paramphistomum daubneyi</name>
    <dbReference type="NCBI Taxonomy" id="300641"/>
    <lineage>
        <taxon>Eukaryota</taxon>
        <taxon>Metazoa</taxon>
        <taxon>Spiralia</taxon>
        <taxon>Lophotrochozoa</taxon>
        <taxon>Platyhelminthes</taxon>
        <taxon>Trematoda</taxon>
        <taxon>Digenea</taxon>
        <taxon>Plagiorchiida</taxon>
        <taxon>Pronocephalata</taxon>
        <taxon>Paramphistomoidea</taxon>
        <taxon>Paramphistomidae</taxon>
        <taxon>Calicophoron</taxon>
    </lineage>
</organism>
<dbReference type="SUPFAM" id="SSF54791">
    <property type="entry name" value="Eukaryotic type KH-domain (KH-domain type I)"/>
    <property type="match status" value="1"/>
</dbReference>
<dbReference type="AlphaFoldDB" id="A0AAV2TET3"/>
<dbReference type="GO" id="GO:0005634">
    <property type="term" value="C:nucleus"/>
    <property type="evidence" value="ECO:0007669"/>
    <property type="project" value="TreeGrafter"/>
</dbReference>
<feature type="compositionally biased region" description="Polar residues" evidence="2">
    <location>
        <begin position="545"/>
        <end position="561"/>
    </location>
</feature>
<dbReference type="PROSITE" id="PS50084">
    <property type="entry name" value="KH_TYPE_1"/>
    <property type="match status" value="2"/>
</dbReference>
<dbReference type="GO" id="GO:0098793">
    <property type="term" value="C:presynapse"/>
    <property type="evidence" value="ECO:0007669"/>
    <property type="project" value="GOC"/>
</dbReference>
<dbReference type="GO" id="GO:0043005">
    <property type="term" value="C:neuron projection"/>
    <property type="evidence" value="ECO:0007669"/>
    <property type="project" value="TreeGrafter"/>
</dbReference>
<dbReference type="GO" id="GO:0045727">
    <property type="term" value="P:positive regulation of translation"/>
    <property type="evidence" value="ECO:0007669"/>
    <property type="project" value="TreeGrafter"/>
</dbReference>
<dbReference type="Proteomes" id="UP001497525">
    <property type="component" value="Unassembled WGS sequence"/>
</dbReference>
<feature type="compositionally biased region" description="Polar residues" evidence="2">
    <location>
        <begin position="582"/>
        <end position="602"/>
    </location>
</feature>
<comment type="caution">
    <text evidence="3">The sequence shown here is derived from an EMBL/GenBank/DDBJ whole genome shotgun (WGS) entry which is preliminary data.</text>
</comment>
<evidence type="ECO:0000313" key="4">
    <source>
        <dbReference type="Proteomes" id="UP001497525"/>
    </source>
</evidence>
<dbReference type="EMBL" id="CAXLJL010000267">
    <property type="protein sequence ID" value="CAL5135396.1"/>
    <property type="molecule type" value="Genomic_DNA"/>
</dbReference>
<dbReference type="InterPro" id="IPR036612">
    <property type="entry name" value="KH_dom_type_1_sf"/>
</dbReference>
<dbReference type="GO" id="GO:0045182">
    <property type="term" value="F:translation regulator activity"/>
    <property type="evidence" value="ECO:0007669"/>
    <property type="project" value="TreeGrafter"/>
</dbReference>
<dbReference type="InterPro" id="IPR040148">
    <property type="entry name" value="FMR1"/>
</dbReference>
<dbReference type="GO" id="GO:0048513">
    <property type="term" value="P:animal organ development"/>
    <property type="evidence" value="ECO:0007669"/>
    <property type="project" value="TreeGrafter"/>
</dbReference>
<evidence type="ECO:0000313" key="3">
    <source>
        <dbReference type="EMBL" id="CAL5135396.1"/>
    </source>
</evidence>
<dbReference type="CDD" id="cd22426">
    <property type="entry name" value="KH_I_FMR1_FXR_rpt2"/>
    <property type="match status" value="1"/>
</dbReference>
<dbReference type="GO" id="GO:0010494">
    <property type="term" value="C:cytoplasmic stress granule"/>
    <property type="evidence" value="ECO:0007669"/>
    <property type="project" value="TreeGrafter"/>
</dbReference>